<dbReference type="InterPro" id="IPR018253">
    <property type="entry name" value="DnaJ_domain_CS"/>
</dbReference>
<dbReference type="Pfam" id="PF00226">
    <property type="entry name" value="DnaJ"/>
    <property type="match status" value="1"/>
</dbReference>
<dbReference type="GO" id="GO:0008270">
    <property type="term" value="F:zinc ion binding"/>
    <property type="evidence" value="ECO:0007669"/>
    <property type="project" value="UniProtKB-KW"/>
</dbReference>
<evidence type="ECO:0000256" key="7">
    <source>
        <dbReference type="ARBA" id="ARBA00023186"/>
    </source>
</evidence>
<dbReference type="InterPro" id="IPR036869">
    <property type="entry name" value="J_dom_sf"/>
</dbReference>
<evidence type="ECO:0000256" key="2">
    <source>
        <dbReference type="ARBA" id="ARBA00022723"/>
    </source>
</evidence>
<dbReference type="InterPro" id="IPR001623">
    <property type="entry name" value="DnaJ_domain"/>
</dbReference>
<dbReference type="PANTHER" id="PTHR43096:SF52">
    <property type="entry name" value="DNAJ HOMOLOG 1, MITOCHONDRIAL-RELATED"/>
    <property type="match status" value="1"/>
</dbReference>
<dbReference type="GO" id="GO:0006260">
    <property type="term" value="P:DNA replication"/>
    <property type="evidence" value="ECO:0007669"/>
    <property type="project" value="UniProtKB-KW"/>
</dbReference>
<dbReference type="SMART" id="SM00271">
    <property type="entry name" value="DnaJ"/>
    <property type="match status" value="1"/>
</dbReference>
<feature type="domain" description="J" evidence="9">
    <location>
        <begin position="6"/>
        <end position="71"/>
    </location>
</feature>
<keyword evidence="3" id="KW-0677">Repeat</keyword>
<keyword evidence="6" id="KW-0346">Stress response</keyword>
<dbReference type="InterPro" id="IPR008971">
    <property type="entry name" value="HSP40/DnaJ_pept-bd"/>
</dbReference>
<dbReference type="SUPFAM" id="SSF49493">
    <property type="entry name" value="HSP40/DnaJ peptide-binding domain"/>
    <property type="match status" value="2"/>
</dbReference>
<dbReference type="FunFam" id="2.60.260.20:FF:000005">
    <property type="entry name" value="Chaperone protein dnaJ 1, mitochondrial"/>
    <property type="match status" value="1"/>
</dbReference>
<dbReference type="EMBL" id="JTHE03000088">
    <property type="protein sequence ID" value="MCM1984091.1"/>
    <property type="molecule type" value="Genomic_DNA"/>
</dbReference>
<proteinExistence type="predicted"/>
<accession>A0ABD4T604</accession>
<keyword evidence="4" id="KW-0863">Zinc-finger</keyword>
<reference evidence="10 11" key="1">
    <citation type="journal article" date="2015" name="Genome Announc.">
        <title>Draft Genome Sequence of Filamentous Marine Cyanobacterium Lyngbya confervoides Strain BDU141951.</title>
        <authorList>
            <person name="Chandrababunaidu M.M."/>
            <person name="Sen D."/>
            <person name="Tripathy S."/>
        </authorList>
    </citation>
    <scope>NUCLEOTIDE SEQUENCE [LARGE SCALE GENOMIC DNA]</scope>
    <source>
        <strain evidence="10 11">BDU141951</strain>
    </source>
</reference>
<dbReference type="PANTHER" id="PTHR43096">
    <property type="entry name" value="DNAJ HOMOLOG 1, MITOCHONDRIAL-RELATED"/>
    <property type="match status" value="1"/>
</dbReference>
<dbReference type="CDD" id="cd10747">
    <property type="entry name" value="DnaJ_C"/>
    <property type="match status" value="1"/>
</dbReference>
<comment type="caution">
    <text evidence="10">The sequence shown here is derived from an EMBL/GenBank/DDBJ whole genome shotgun (WGS) entry which is preliminary data.</text>
</comment>
<keyword evidence="2" id="KW-0479">Metal-binding</keyword>
<dbReference type="AlphaFoldDB" id="A0ABD4T604"/>
<evidence type="ECO:0000256" key="4">
    <source>
        <dbReference type="ARBA" id="ARBA00022771"/>
    </source>
</evidence>
<keyword evidence="11" id="KW-1185">Reference proteome</keyword>
<keyword evidence="1" id="KW-0235">DNA replication</keyword>
<dbReference type="Proteomes" id="UP000031561">
    <property type="component" value="Unassembled WGS sequence"/>
</dbReference>
<evidence type="ECO:0000256" key="5">
    <source>
        <dbReference type="ARBA" id="ARBA00022833"/>
    </source>
</evidence>
<organism evidence="10 11">
    <name type="scientific">Lyngbya confervoides BDU141951</name>
    <dbReference type="NCBI Taxonomy" id="1574623"/>
    <lineage>
        <taxon>Bacteria</taxon>
        <taxon>Bacillati</taxon>
        <taxon>Cyanobacteriota</taxon>
        <taxon>Cyanophyceae</taxon>
        <taxon>Oscillatoriophycideae</taxon>
        <taxon>Oscillatoriales</taxon>
        <taxon>Microcoleaceae</taxon>
        <taxon>Lyngbya</taxon>
    </lineage>
</organism>
<evidence type="ECO:0000256" key="1">
    <source>
        <dbReference type="ARBA" id="ARBA00022705"/>
    </source>
</evidence>
<evidence type="ECO:0000313" key="10">
    <source>
        <dbReference type="EMBL" id="MCM1984091.1"/>
    </source>
</evidence>
<evidence type="ECO:0000256" key="6">
    <source>
        <dbReference type="ARBA" id="ARBA00023016"/>
    </source>
</evidence>
<dbReference type="InterPro" id="IPR002939">
    <property type="entry name" value="DnaJ_C"/>
</dbReference>
<evidence type="ECO:0000313" key="11">
    <source>
        <dbReference type="Proteomes" id="UP000031561"/>
    </source>
</evidence>
<dbReference type="Gene3D" id="1.10.287.110">
    <property type="entry name" value="DnaJ domain"/>
    <property type="match status" value="1"/>
</dbReference>
<gene>
    <name evidence="10" type="ORF">QQ91_0014805</name>
</gene>
<evidence type="ECO:0000256" key="3">
    <source>
        <dbReference type="ARBA" id="ARBA00022737"/>
    </source>
</evidence>
<name>A0ABD4T604_9CYAN</name>
<dbReference type="Pfam" id="PF01556">
    <property type="entry name" value="DnaJ_C"/>
    <property type="match status" value="1"/>
</dbReference>
<feature type="compositionally biased region" description="Basic and acidic residues" evidence="8">
    <location>
        <begin position="123"/>
        <end position="135"/>
    </location>
</feature>
<feature type="region of interest" description="Disordered" evidence="8">
    <location>
        <begin position="117"/>
        <end position="148"/>
    </location>
</feature>
<dbReference type="PROSITE" id="PS00636">
    <property type="entry name" value="DNAJ_1"/>
    <property type="match status" value="1"/>
</dbReference>
<protein>
    <submittedName>
        <fullName evidence="10">J domain-containing protein</fullName>
    </submittedName>
</protein>
<feature type="compositionally biased region" description="Polar residues" evidence="8">
    <location>
        <begin position="139"/>
        <end position="148"/>
    </location>
</feature>
<dbReference type="RefSeq" id="WP_166275696.1">
    <property type="nucleotide sequence ID" value="NZ_JTHE03000088.1"/>
</dbReference>
<dbReference type="PROSITE" id="PS50076">
    <property type="entry name" value="DNAJ_2"/>
    <property type="match status" value="1"/>
</dbReference>
<dbReference type="PRINTS" id="PR00625">
    <property type="entry name" value="JDOMAIN"/>
</dbReference>
<keyword evidence="5" id="KW-0862">Zinc</keyword>
<sequence length="320" mass="36267">MQNFRNYYDILDVPRNASNEEIKRVYRKLARQYHPDLNPGNQEAEEIFKDINEAYDVLSDPGKRAQYDRFGKYWNQRGFQGDGVDRPQSWGRSPEDGEEDYDFSTFSDFQEFLDHLMGGRKGGSGDRRSVRDDPYRPGTTKTVYTPNSPGRVNAEARLVIPLEKAYRGGWERIRLEDGRSIEVNMPPGMISGQRIRVPGQGKGGGDLHLIIEVKPHSFFRKDGLDVICELPISPIEAVLGGPIETPTLDGWVTMNLPTGVRSGQRLRLGGKGYPGSNGSRGDQLVEIRVEVPKVISTEERELYEKLKRIETFKPRANLPL</sequence>
<evidence type="ECO:0000259" key="9">
    <source>
        <dbReference type="PROSITE" id="PS50076"/>
    </source>
</evidence>
<dbReference type="CDD" id="cd06257">
    <property type="entry name" value="DnaJ"/>
    <property type="match status" value="1"/>
</dbReference>
<feature type="region of interest" description="Disordered" evidence="8">
    <location>
        <begin position="78"/>
        <end position="101"/>
    </location>
</feature>
<dbReference type="Gene3D" id="2.60.260.20">
    <property type="entry name" value="Urease metallochaperone UreE, N-terminal domain"/>
    <property type="match status" value="2"/>
</dbReference>
<evidence type="ECO:0000256" key="8">
    <source>
        <dbReference type="SAM" id="MobiDB-lite"/>
    </source>
</evidence>
<keyword evidence="7" id="KW-0143">Chaperone</keyword>
<dbReference type="SUPFAM" id="SSF46565">
    <property type="entry name" value="Chaperone J-domain"/>
    <property type="match status" value="1"/>
</dbReference>